<sequence length="543" mass="58895">MTVFDDAVPSPAHPADMSAQEEQDEGQKLRMRPWLEQQLDREEYHGFCWLDKKERKFKVPWIHASSQHFNHMKHSAVFKAWAVHTGRFDPDKSDESYEKVSLWKTWKANFRCALNSLPDVVELRGENCKAKGEAAYKVYRIVDRKPKRRKSRGAQSRPSQPAVHHKTGRVEKRRSAPVKNCRQHRGKQLAALERQTREEAPSFGTTDQCKSEKLPSDHANYTKSDGAEGLLPFPPSAPEACHRSPGPGQLTCPTIPSSAPDACHHSPGQLTCPTFSPLTRIKTESSSDDGLSDSDSNSDISDNAPTDEEVVEDVLGLEETHSNRGNSPARDGTDLEDTSFPPNSGFLSHWTPSGNIANNGWLGSTPPEQAFQNTAVSCASSSANVATNPAVVVQPARSLDPLTPINTDSLLTTLGMDESSMKEIMNILLKAKTTPTGQAGYSTALTTTARLSVQQSVSFGGVPNTVHMSNAPTTGPAPMQTSTASTVQAPLPNYFHTQGVSSTMNPFNGVVPVTSAPTQPQSLLHSLVQGGPTNIITSTTVSG</sequence>
<dbReference type="InterPro" id="IPR036390">
    <property type="entry name" value="WH_DNA-bd_sf"/>
</dbReference>
<keyword evidence="3" id="KW-1185">Reference proteome</keyword>
<dbReference type="KEGG" id="bfo:118411239"/>
<dbReference type="GO" id="GO:0005634">
    <property type="term" value="C:nucleus"/>
    <property type="evidence" value="ECO:0000318"/>
    <property type="project" value="GO_Central"/>
</dbReference>
<organism evidence="3 4">
    <name type="scientific">Branchiostoma floridae</name>
    <name type="common">Florida lancelet</name>
    <name type="synonym">Amphioxus</name>
    <dbReference type="NCBI Taxonomy" id="7739"/>
    <lineage>
        <taxon>Eukaryota</taxon>
        <taxon>Metazoa</taxon>
        <taxon>Chordata</taxon>
        <taxon>Cephalochordata</taxon>
        <taxon>Leptocardii</taxon>
        <taxon>Amphioxiformes</taxon>
        <taxon>Branchiostomatidae</taxon>
        <taxon>Branchiostoma</taxon>
    </lineage>
</organism>
<dbReference type="RefSeq" id="XP_035669279.1">
    <property type="nucleotide sequence ID" value="XM_035813386.1"/>
</dbReference>
<dbReference type="GO" id="GO:0000981">
    <property type="term" value="F:DNA-binding transcription factor activity, RNA polymerase II-specific"/>
    <property type="evidence" value="ECO:0000318"/>
    <property type="project" value="GO_Central"/>
</dbReference>
<dbReference type="SMART" id="SM00348">
    <property type="entry name" value="IRF"/>
    <property type="match status" value="1"/>
</dbReference>
<reference evidence="4" key="2">
    <citation type="submission" date="2025-08" db="UniProtKB">
        <authorList>
            <consortium name="RefSeq"/>
        </authorList>
    </citation>
    <scope>IDENTIFICATION</scope>
    <source>
        <strain evidence="4">S238N-H82</strain>
        <tissue evidence="4">Testes</tissue>
    </source>
</reference>
<dbReference type="GO" id="GO:0002376">
    <property type="term" value="P:immune system process"/>
    <property type="evidence" value="ECO:0000318"/>
    <property type="project" value="GO_Central"/>
</dbReference>
<dbReference type="Gene3D" id="1.10.10.10">
    <property type="entry name" value="Winged helix-like DNA-binding domain superfamily/Winged helix DNA-binding domain"/>
    <property type="match status" value="1"/>
</dbReference>
<dbReference type="GO" id="GO:0006357">
    <property type="term" value="P:regulation of transcription by RNA polymerase II"/>
    <property type="evidence" value="ECO:0000318"/>
    <property type="project" value="GO_Central"/>
</dbReference>
<evidence type="ECO:0000259" key="2">
    <source>
        <dbReference type="PROSITE" id="PS51507"/>
    </source>
</evidence>
<dbReference type="GO" id="GO:0000978">
    <property type="term" value="F:RNA polymerase II cis-regulatory region sequence-specific DNA binding"/>
    <property type="evidence" value="ECO:0000318"/>
    <property type="project" value="GO_Central"/>
</dbReference>
<feature type="compositionally biased region" description="Polar residues" evidence="1">
    <location>
        <begin position="340"/>
        <end position="351"/>
    </location>
</feature>
<dbReference type="Proteomes" id="UP000001554">
    <property type="component" value="Chromosome 3"/>
</dbReference>
<dbReference type="OMA" id="WIHASSQ"/>
<dbReference type="PROSITE" id="PS51507">
    <property type="entry name" value="IRF_2"/>
    <property type="match status" value="1"/>
</dbReference>
<dbReference type="SUPFAM" id="SSF46785">
    <property type="entry name" value="Winged helix' DNA-binding domain"/>
    <property type="match status" value="1"/>
</dbReference>
<evidence type="ECO:0000313" key="4">
    <source>
        <dbReference type="RefSeq" id="XP_035669279.1"/>
    </source>
</evidence>
<dbReference type="Pfam" id="PF00605">
    <property type="entry name" value="IRF"/>
    <property type="match status" value="1"/>
</dbReference>
<gene>
    <name evidence="4" type="primary">LOC118411239</name>
</gene>
<dbReference type="PANTHER" id="PTHR11949">
    <property type="entry name" value="INTERFERON REGULATORY FACTOR"/>
    <property type="match status" value="1"/>
</dbReference>
<protein>
    <submittedName>
        <fullName evidence="4">Uncharacterized protein LOC118411239</fullName>
    </submittedName>
</protein>
<evidence type="ECO:0000256" key="1">
    <source>
        <dbReference type="SAM" id="MobiDB-lite"/>
    </source>
</evidence>
<feature type="domain" description="IRF tryptophan pentad repeat" evidence="2">
    <location>
        <begin position="28"/>
        <end position="143"/>
    </location>
</feature>
<feature type="compositionally biased region" description="Basic residues" evidence="1">
    <location>
        <begin position="175"/>
        <end position="187"/>
    </location>
</feature>
<dbReference type="PANTHER" id="PTHR11949:SF17">
    <property type="entry name" value="IRF TRYPTOPHAN PENTAD REPEAT DOMAIN-CONTAINING PROTEIN"/>
    <property type="match status" value="1"/>
</dbReference>
<feature type="compositionally biased region" description="Low complexity" evidence="1">
    <location>
        <begin position="293"/>
        <end position="302"/>
    </location>
</feature>
<dbReference type="GeneID" id="118411239"/>
<dbReference type="AlphaFoldDB" id="A0A9J7KRP8"/>
<feature type="region of interest" description="Disordered" evidence="1">
    <location>
        <begin position="272"/>
        <end position="351"/>
    </location>
</feature>
<dbReference type="CDD" id="cd00103">
    <property type="entry name" value="IRF"/>
    <property type="match status" value="1"/>
</dbReference>
<dbReference type="InterPro" id="IPR036388">
    <property type="entry name" value="WH-like_DNA-bd_sf"/>
</dbReference>
<dbReference type="InterPro" id="IPR001346">
    <property type="entry name" value="Interferon_reg_fact_DNA-bd_dom"/>
</dbReference>
<feature type="region of interest" description="Disordered" evidence="1">
    <location>
        <begin position="1"/>
        <end position="30"/>
    </location>
</feature>
<dbReference type="OrthoDB" id="6538197at2759"/>
<name>A0A9J7KRP8_BRAFL</name>
<dbReference type="PRINTS" id="PR00267">
    <property type="entry name" value="INTFRNREGFCT"/>
</dbReference>
<feature type="region of interest" description="Disordered" evidence="1">
    <location>
        <begin position="141"/>
        <end position="227"/>
    </location>
</feature>
<evidence type="ECO:0000313" key="3">
    <source>
        <dbReference type="Proteomes" id="UP000001554"/>
    </source>
</evidence>
<reference evidence="3" key="1">
    <citation type="journal article" date="2020" name="Nat. Ecol. Evol.">
        <title>Deeply conserved synteny resolves early events in vertebrate evolution.</title>
        <authorList>
            <person name="Simakov O."/>
            <person name="Marletaz F."/>
            <person name="Yue J.X."/>
            <person name="O'Connell B."/>
            <person name="Jenkins J."/>
            <person name="Brandt A."/>
            <person name="Calef R."/>
            <person name="Tung C.H."/>
            <person name="Huang T.K."/>
            <person name="Schmutz J."/>
            <person name="Satoh N."/>
            <person name="Yu J.K."/>
            <person name="Putnam N.H."/>
            <person name="Green R.E."/>
            <person name="Rokhsar D.S."/>
        </authorList>
    </citation>
    <scope>NUCLEOTIDE SEQUENCE [LARGE SCALE GENOMIC DNA]</scope>
    <source>
        <strain evidence="3">S238N-H82</strain>
    </source>
</reference>
<accession>A0A9J7KRP8</accession>
<feature type="compositionally biased region" description="Acidic residues" evidence="1">
    <location>
        <begin position="305"/>
        <end position="316"/>
    </location>
</feature>
<proteinExistence type="predicted"/>